<evidence type="ECO:0000259" key="3">
    <source>
        <dbReference type="Pfam" id="PF02608"/>
    </source>
</evidence>
<dbReference type="InterPro" id="IPR052910">
    <property type="entry name" value="ABC-Purine-Binding"/>
</dbReference>
<accession>A0A5C4L898</accession>
<reference evidence="4 5" key="1">
    <citation type="submission" date="2019-06" db="EMBL/GenBank/DDBJ databases">
        <title>Genome of Methylobacterium sp. 17Sr1-39.</title>
        <authorList>
            <person name="Seo T."/>
        </authorList>
    </citation>
    <scope>NUCLEOTIDE SEQUENCE [LARGE SCALE GENOMIC DNA]</scope>
    <source>
        <strain evidence="4 5">17Sr1-39</strain>
    </source>
</reference>
<protein>
    <submittedName>
        <fullName evidence="4">BMP family ABC transporter substrate-binding protein</fullName>
    </submittedName>
</protein>
<evidence type="ECO:0000256" key="2">
    <source>
        <dbReference type="SAM" id="SignalP"/>
    </source>
</evidence>
<feature type="signal peptide" evidence="2">
    <location>
        <begin position="1"/>
        <end position="22"/>
    </location>
</feature>
<dbReference type="CDD" id="cd19963">
    <property type="entry name" value="PBP1_BMP-like"/>
    <property type="match status" value="1"/>
</dbReference>
<dbReference type="Pfam" id="PF02608">
    <property type="entry name" value="Bmp"/>
    <property type="match status" value="1"/>
</dbReference>
<feature type="domain" description="ABC transporter substrate-binding protein PnrA-like" evidence="3">
    <location>
        <begin position="27"/>
        <end position="302"/>
    </location>
</feature>
<gene>
    <name evidence="4" type="ORF">FF100_29625</name>
</gene>
<dbReference type="PANTHER" id="PTHR43208">
    <property type="entry name" value="ABC TRANSPORTER SUBSTRATE-BINDING PROTEIN"/>
    <property type="match status" value="1"/>
</dbReference>
<dbReference type="OrthoDB" id="9781639at2"/>
<dbReference type="RefSeq" id="WP_139039465.1">
    <property type="nucleotide sequence ID" value="NZ_VDDA01000024.1"/>
</dbReference>
<proteinExistence type="predicted"/>
<feature type="chain" id="PRO_5023035152" evidence="2">
    <location>
        <begin position="23"/>
        <end position="355"/>
    </location>
</feature>
<dbReference type="PANTHER" id="PTHR43208:SF1">
    <property type="entry name" value="ABC TRANSPORTER SUBSTRATE-BINDING PROTEIN"/>
    <property type="match status" value="1"/>
</dbReference>
<dbReference type="Gene3D" id="3.40.50.2300">
    <property type="match status" value="2"/>
</dbReference>
<dbReference type="InterPro" id="IPR003760">
    <property type="entry name" value="PnrA-like"/>
</dbReference>
<evidence type="ECO:0000256" key="1">
    <source>
        <dbReference type="ARBA" id="ARBA00022729"/>
    </source>
</evidence>
<keyword evidence="1 2" id="KW-0732">Signal</keyword>
<organism evidence="4 5">
    <name type="scientific">Methylobacterium terricola</name>
    <dbReference type="NCBI Taxonomy" id="2583531"/>
    <lineage>
        <taxon>Bacteria</taxon>
        <taxon>Pseudomonadati</taxon>
        <taxon>Pseudomonadota</taxon>
        <taxon>Alphaproteobacteria</taxon>
        <taxon>Hyphomicrobiales</taxon>
        <taxon>Methylobacteriaceae</taxon>
        <taxon>Methylobacterium</taxon>
    </lineage>
</organism>
<comment type="caution">
    <text evidence="4">The sequence shown here is derived from an EMBL/GenBank/DDBJ whole genome shotgun (WGS) entry which is preliminary data.</text>
</comment>
<evidence type="ECO:0000313" key="4">
    <source>
        <dbReference type="EMBL" id="TNC08362.1"/>
    </source>
</evidence>
<dbReference type="GO" id="GO:0005886">
    <property type="term" value="C:plasma membrane"/>
    <property type="evidence" value="ECO:0007669"/>
    <property type="project" value="InterPro"/>
</dbReference>
<name>A0A5C4L898_9HYPH</name>
<keyword evidence="5" id="KW-1185">Reference proteome</keyword>
<dbReference type="AlphaFoldDB" id="A0A5C4L898"/>
<evidence type="ECO:0000313" key="5">
    <source>
        <dbReference type="Proteomes" id="UP000305267"/>
    </source>
</evidence>
<sequence length="355" mass="37774">MRVEISVAALLSLVAFLSPAHAEEPLKAGFIYVGPRADAGWTARHDEARRCLEAAGIKTTFVESVPEGPDAARIEQDLLGQGYKAIFATAFGYQPFTQKVAKQNPDAHFFGIAPTIAPAANIQNVYGKLWDGRYLNGIVAGRMTKTNKIGFVAAQPIPPVVAGINAFTLGVHSVNPKATVSVVWTLSWFDPPAEKQAAVALVEAGNDVIAQHQDTASALQGAIEKGAFAIGSESDMSGIGGDKVLTGTVWNWCELDKRLIKSVQDKTFKAGDYYGGLNDGVVGLAKISPMVPADVAKLVEEKRAAIAAGTFDYWKGPLKDNKGNVVVPDGKTLDLSDIQKMRWLSEGVSGAVPQK</sequence>
<dbReference type="Proteomes" id="UP000305267">
    <property type="component" value="Unassembled WGS sequence"/>
</dbReference>
<dbReference type="EMBL" id="VDDA01000024">
    <property type="protein sequence ID" value="TNC08362.1"/>
    <property type="molecule type" value="Genomic_DNA"/>
</dbReference>